<protein>
    <recommendedName>
        <fullName evidence="4">rhomboid protease</fullName>
        <ecNumber evidence="4">3.4.21.105</ecNumber>
    </recommendedName>
</protein>
<dbReference type="InterPro" id="IPR022764">
    <property type="entry name" value="Peptidase_S54_rhomboid_dom"/>
</dbReference>
<comment type="similarity">
    <text evidence="3">Belongs to the peptidase S54 family.</text>
</comment>
<evidence type="ECO:0000256" key="6">
    <source>
        <dbReference type="ARBA" id="ARBA00022792"/>
    </source>
</evidence>
<evidence type="ECO:0000313" key="14">
    <source>
        <dbReference type="EMBL" id="CAD7432027.1"/>
    </source>
</evidence>
<evidence type="ECO:0000256" key="2">
    <source>
        <dbReference type="ARBA" id="ARBA00004448"/>
    </source>
</evidence>
<dbReference type="FunFam" id="1.20.1540.10:FF:000005">
    <property type="entry name" value="Presenilins-associated rhomboid-like protein, mitochondrial"/>
    <property type="match status" value="1"/>
</dbReference>
<evidence type="ECO:0000256" key="1">
    <source>
        <dbReference type="ARBA" id="ARBA00000156"/>
    </source>
</evidence>
<evidence type="ECO:0000256" key="12">
    <source>
        <dbReference type="SAM" id="Phobius"/>
    </source>
</evidence>
<accession>A0A7R9HR82</accession>
<dbReference type="EMBL" id="OB795300">
    <property type="protein sequence ID" value="CAD7432027.1"/>
    <property type="molecule type" value="Genomic_DNA"/>
</dbReference>
<comment type="catalytic activity">
    <reaction evidence="1">
        <text>Cleaves type-1 transmembrane domains using a catalytic dyad composed of serine and histidine that are contributed by different transmembrane domains.</text>
        <dbReference type="EC" id="3.4.21.105"/>
    </reaction>
</comment>
<evidence type="ECO:0000256" key="11">
    <source>
        <dbReference type="ARBA" id="ARBA00023136"/>
    </source>
</evidence>
<keyword evidence="8" id="KW-0809">Transit peptide</keyword>
<keyword evidence="9 12" id="KW-1133">Transmembrane helix</keyword>
<keyword evidence="10" id="KW-0496">Mitochondrion</keyword>
<dbReference type="GO" id="GO:0006465">
    <property type="term" value="P:signal peptide processing"/>
    <property type="evidence" value="ECO:0007669"/>
    <property type="project" value="TreeGrafter"/>
</dbReference>
<name>A0A7R9HR82_9NEOP</name>
<reference evidence="14" key="1">
    <citation type="submission" date="2020-11" db="EMBL/GenBank/DDBJ databases">
        <authorList>
            <person name="Tran Van P."/>
        </authorList>
    </citation>
    <scope>NUCLEOTIDE SEQUENCE</scope>
</reference>
<keyword evidence="7" id="KW-0378">Hydrolase</keyword>
<evidence type="ECO:0000256" key="4">
    <source>
        <dbReference type="ARBA" id="ARBA00013039"/>
    </source>
</evidence>
<evidence type="ECO:0000256" key="7">
    <source>
        <dbReference type="ARBA" id="ARBA00022801"/>
    </source>
</evidence>
<dbReference type="InterPro" id="IPR035952">
    <property type="entry name" value="Rhomboid-like_sf"/>
</dbReference>
<keyword evidence="6" id="KW-0999">Mitochondrion inner membrane</keyword>
<dbReference type="AlphaFoldDB" id="A0A7R9HR82"/>
<evidence type="ECO:0000256" key="9">
    <source>
        <dbReference type="ARBA" id="ARBA00022989"/>
    </source>
</evidence>
<feature type="transmembrane region" description="Helical" evidence="12">
    <location>
        <begin position="257"/>
        <end position="274"/>
    </location>
</feature>
<feature type="transmembrane region" description="Helical" evidence="12">
    <location>
        <begin position="155"/>
        <end position="172"/>
    </location>
</feature>
<evidence type="ECO:0000259" key="13">
    <source>
        <dbReference type="Pfam" id="PF01694"/>
    </source>
</evidence>
<gene>
    <name evidence="14" type="ORF">TMSB3V08_LOCUS8746</name>
</gene>
<evidence type="ECO:0000256" key="10">
    <source>
        <dbReference type="ARBA" id="ARBA00023128"/>
    </source>
</evidence>
<feature type="transmembrane region" description="Helical" evidence="12">
    <location>
        <begin position="286"/>
        <end position="312"/>
    </location>
</feature>
<evidence type="ECO:0000256" key="5">
    <source>
        <dbReference type="ARBA" id="ARBA00022692"/>
    </source>
</evidence>
<evidence type="ECO:0000256" key="3">
    <source>
        <dbReference type="ARBA" id="ARBA00009045"/>
    </source>
</evidence>
<dbReference type="GO" id="GO:0005743">
    <property type="term" value="C:mitochondrial inner membrane"/>
    <property type="evidence" value="ECO:0007669"/>
    <property type="project" value="UniProtKB-SubCell"/>
</dbReference>
<organism evidence="14">
    <name type="scientific">Timema monikensis</name>
    <dbReference type="NCBI Taxonomy" id="170555"/>
    <lineage>
        <taxon>Eukaryota</taxon>
        <taxon>Metazoa</taxon>
        <taxon>Ecdysozoa</taxon>
        <taxon>Arthropoda</taxon>
        <taxon>Hexapoda</taxon>
        <taxon>Insecta</taxon>
        <taxon>Pterygota</taxon>
        <taxon>Neoptera</taxon>
        <taxon>Polyneoptera</taxon>
        <taxon>Phasmatodea</taxon>
        <taxon>Timematodea</taxon>
        <taxon>Timematoidea</taxon>
        <taxon>Timematidae</taxon>
        <taxon>Timema</taxon>
    </lineage>
</organism>
<dbReference type="Gene3D" id="1.20.1540.10">
    <property type="entry name" value="Rhomboid-like"/>
    <property type="match status" value="1"/>
</dbReference>
<dbReference type="PANTHER" id="PTHR43731:SF14">
    <property type="entry name" value="PRESENILIN-ASSOCIATED RHOMBOID-LIKE PROTEIN, MITOCHONDRIAL"/>
    <property type="match status" value="1"/>
</dbReference>
<dbReference type="SUPFAM" id="SSF144091">
    <property type="entry name" value="Rhomboid-like"/>
    <property type="match status" value="1"/>
</dbReference>
<feature type="transmembrane region" description="Helical" evidence="12">
    <location>
        <begin position="231"/>
        <end position="250"/>
    </location>
</feature>
<dbReference type="Pfam" id="PF01694">
    <property type="entry name" value="Rhomboid"/>
    <property type="match status" value="1"/>
</dbReference>
<comment type="subcellular location">
    <subcellularLocation>
        <location evidence="2">Mitochondrion inner membrane</location>
        <topology evidence="2">Multi-pass membrane protein</topology>
    </subcellularLocation>
</comment>
<proteinExistence type="inferred from homology"/>
<evidence type="ECO:0000256" key="8">
    <source>
        <dbReference type="ARBA" id="ARBA00022946"/>
    </source>
</evidence>
<feature type="domain" description="Peptidase S54 rhomboid" evidence="13">
    <location>
        <begin position="193"/>
        <end position="332"/>
    </location>
</feature>
<dbReference type="PANTHER" id="PTHR43731">
    <property type="entry name" value="RHOMBOID PROTEASE"/>
    <property type="match status" value="1"/>
</dbReference>
<feature type="transmembrane region" description="Helical" evidence="12">
    <location>
        <begin position="88"/>
        <end position="107"/>
    </location>
</feature>
<keyword evidence="5 12" id="KW-0812">Transmembrane</keyword>
<dbReference type="GO" id="GO:0004252">
    <property type="term" value="F:serine-type endopeptidase activity"/>
    <property type="evidence" value="ECO:0007669"/>
    <property type="project" value="InterPro"/>
</dbReference>
<dbReference type="EC" id="3.4.21.105" evidence="4"/>
<keyword evidence="11 12" id="KW-0472">Membrane</keyword>
<sequence>MSSLRNFVCLGVYDTCVCTMFGRKSLLFVQPAKHNSFRSLRTSASRYSRWPSYKNSKMKPRTDAAETPFENIKIDGGPVGLSDLWKPLGFTIFFSSASFAGAAIWQYENMRAKAIALVKKPVGWMDGRIHRVKKWGKWRQEMNSWWNGLTEGQRIFFPLCFANLLVFVAWRIPRLQGTMVRYFCSNPASRTLCWPMFLSTFSHYSAFHLFANMYVLHSFSSGAVAALSKEQFLALYLSAGVISSFSSYLFKVVTSQPGLSLGASGAIMAVLAYVCTKFPDTKLSIIFLPFFTFPAGTAIKVIMGLDAAGILLRWKFFDHAAHLGGAAFGIAWCNWGNTYIWQKREPLLHWWHELRGGRIN</sequence>
<dbReference type="InterPro" id="IPR050925">
    <property type="entry name" value="Rhomboid_protease_S54"/>
</dbReference>